<feature type="compositionally biased region" description="Basic and acidic residues" evidence="1">
    <location>
        <begin position="240"/>
        <end position="259"/>
    </location>
</feature>
<name>A0A1R3RPZ3_ASPC5</name>
<feature type="region of interest" description="Disordered" evidence="1">
    <location>
        <begin position="1"/>
        <end position="20"/>
    </location>
</feature>
<feature type="compositionally biased region" description="Polar residues" evidence="1">
    <location>
        <begin position="210"/>
        <end position="222"/>
    </location>
</feature>
<protein>
    <recommendedName>
        <fullName evidence="4">BHLH domain-containing protein</fullName>
    </recommendedName>
</protein>
<proteinExistence type="predicted"/>
<dbReference type="EMBL" id="KV907498">
    <property type="protein sequence ID" value="OOF96553.1"/>
    <property type="molecule type" value="Genomic_DNA"/>
</dbReference>
<evidence type="ECO:0000256" key="1">
    <source>
        <dbReference type="SAM" id="MobiDB-lite"/>
    </source>
</evidence>
<accession>A0A1R3RPZ3</accession>
<feature type="compositionally biased region" description="Basic and acidic residues" evidence="1">
    <location>
        <begin position="335"/>
        <end position="358"/>
    </location>
</feature>
<feature type="region of interest" description="Disordered" evidence="1">
    <location>
        <begin position="331"/>
        <end position="380"/>
    </location>
</feature>
<evidence type="ECO:0008006" key="4">
    <source>
        <dbReference type="Google" id="ProtNLM"/>
    </source>
</evidence>
<dbReference type="OrthoDB" id="4507572at2759"/>
<evidence type="ECO:0000313" key="3">
    <source>
        <dbReference type="Proteomes" id="UP000188318"/>
    </source>
</evidence>
<feature type="region of interest" description="Disordered" evidence="1">
    <location>
        <begin position="29"/>
        <end position="90"/>
    </location>
</feature>
<reference evidence="3" key="1">
    <citation type="journal article" date="2017" name="Genome Biol.">
        <title>Comparative genomics reveals high biological diversity and specific adaptations in the industrially and medically important fungal genus Aspergillus.</title>
        <authorList>
            <person name="de Vries R.P."/>
            <person name="Riley R."/>
            <person name="Wiebenga A."/>
            <person name="Aguilar-Osorio G."/>
            <person name="Amillis S."/>
            <person name="Uchima C.A."/>
            <person name="Anderluh G."/>
            <person name="Asadollahi M."/>
            <person name="Askin M."/>
            <person name="Barry K."/>
            <person name="Battaglia E."/>
            <person name="Bayram O."/>
            <person name="Benocci T."/>
            <person name="Braus-Stromeyer S.A."/>
            <person name="Caldana C."/>
            <person name="Canovas D."/>
            <person name="Cerqueira G.C."/>
            <person name="Chen F."/>
            <person name="Chen W."/>
            <person name="Choi C."/>
            <person name="Clum A."/>
            <person name="Dos Santos R.A."/>
            <person name="Damasio A.R."/>
            <person name="Diallinas G."/>
            <person name="Emri T."/>
            <person name="Fekete E."/>
            <person name="Flipphi M."/>
            <person name="Freyberg S."/>
            <person name="Gallo A."/>
            <person name="Gournas C."/>
            <person name="Habgood R."/>
            <person name="Hainaut M."/>
            <person name="Harispe M.L."/>
            <person name="Henrissat B."/>
            <person name="Hilden K.S."/>
            <person name="Hope R."/>
            <person name="Hossain A."/>
            <person name="Karabika E."/>
            <person name="Karaffa L."/>
            <person name="Karanyi Z."/>
            <person name="Krasevec N."/>
            <person name="Kuo A."/>
            <person name="Kusch H."/>
            <person name="LaButti K."/>
            <person name="Lagendijk E.L."/>
            <person name="Lapidus A."/>
            <person name="Levasseur A."/>
            <person name="Lindquist E."/>
            <person name="Lipzen A."/>
            <person name="Logrieco A.F."/>
            <person name="MacCabe A."/>
            <person name="Maekelae M.R."/>
            <person name="Malavazi I."/>
            <person name="Melin P."/>
            <person name="Meyer V."/>
            <person name="Mielnichuk N."/>
            <person name="Miskei M."/>
            <person name="Molnar A.P."/>
            <person name="Mule G."/>
            <person name="Ngan C.Y."/>
            <person name="Orejas M."/>
            <person name="Orosz E."/>
            <person name="Ouedraogo J.P."/>
            <person name="Overkamp K.M."/>
            <person name="Park H.-S."/>
            <person name="Perrone G."/>
            <person name="Piumi F."/>
            <person name="Punt P.J."/>
            <person name="Ram A.F."/>
            <person name="Ramon A."/>
            <person name="Rauscher S."/>
            <person name="Record E."/>
            <person name="Riano-Pachon D.M."/>
            <person name="Robert V."/>
            <person name="Roehrig J."/>
            <person name="Ruller R."/>
            <person name="Salamov A."/>
            <person name="Salih N.S."/>
            <person name="Samson R.A."/>
            <person name="Sandor E."/>
            <person name="Sanguinetti M."/>
            <person name="Schuetze T."/>
            <person name="Sepcic K."/>
            <person name="Shelest E."/>
            <person name="Sherlock G."/>
            <person name="Sophianopoulou V."/>
            <person name="Squina F.M."/>
            <person name="Sun H."/>
            <person name="Susca A."/>
            <person name="Todd R.B."/>
            <person name="Tsang A."/>
            <person name="Unkles S.E."/>
            <person name="van de Wiele N."/>
            <person name="van Rossen-Uffink D."/>
            <person name="Oliveira J.V."/>
            <person name="Vesth T.C."/>
            <person name="Visser J."/>
            <person name="Yu J.-H."/>
            <person name="Zhou M."/>
            <person name="Andersen M.R."/>
            <person name="Archer D.B."/>
            <person name="Baker S.E."/>
            <person name="Benoit I."/>
            <person name="Brakhage A.A."/>
            <person name="Braus G.H."/>
            <person name="Fischer R."/>
            <person name="Frisvad J.C."/>
            <person name="Goldman G.H."/>
            <person name="Houbraken J."/>
            <person name="Oakley B."/>
            <person name="Pocsi I."/>
            <person name="Scazzocchio C."/>
            <person name="Seiboth B."/>
            <person name="vanKuyk P.A."/>
            <person name="Wortman J."/>
            <person name="Dyer P.S."/>
            <person name="Grigoriev I.V."/>
        </authorList>
    </citation>
    <scope>NUCLEOTIDE SEQUENCE [LARGE SCALE GENOMIC DNA]</scope>
    <source>
        <strain evidence="3">ITEM 5010</strain>
    </source>
</reference>
<evidence type="ECO:0000313" key="2">
    <source>
        <dbReference type="EMBL" id="OOF96553.1"/>
    </source>
</evidence>
<keyword evidence="3" id="KW-1185">Reference proteome</keyword>
<dbReference type="VEuPathDB" id="FungiDB:ASPCADRAFT_206726"/>
<organism evidence="2 3">
    <name type="scientific">Aspergillus carbonarius (strain ITEM 5010)</name>
    <dbReference type="NCBI Taxonomy" id="602072"/>
    <lineage>
        <taxon>Eukaryota</taxon>
        <taxon>Fungi</taxon>
        <taxon>Dikarya</taxon>
        <taxon>Ascomycota</taxon>
        <taxon>Pezizomycotina</taxon>
        <taxon>Eurotiomycetes</taxon>
        <taxon>Eurotiomycetidae</taxon>
        <taxon>Eurotiales</taxon>
        <taxon>Aspergillaceae</taxon>
        <taxon>Aspergillus</taxon>
        <taxon>Aspergillus subgen. Circumdati</taxon>
    </lineage>
</organism>
<dbReference type="AlphaFoldDB" id="A0A1R3RPZ3"/>
<dbReference type="Proteomes" id="UP000188318">
    <property type="component" value="Unassembled WGS sequence"/>
</dbReference>
<dbReference type="PANTHER" id="PTHR42023:SF1">
    <property type="entry name" value="BHLH DOMAIN-CONTAINING PROTEIN"/>
    <property type="match status" value="1"/>
</dbReference>
<dbReference type="STRING" id="602072.A0A1R3RPZ3"/>
<gene>
    <name evidence="2" type="ORF">ASPCADRAFT_206726</name>
</gene>
<feature type="compositionally biased region" description="Low complexity" evidence="1">
    <location>
        <begin position="114"/>
        <end position="127"/>
    </location>
</feature>
<feature type="region of interest" description="Disordered" evidence="1">
    <location>
        <begin position="395"/>
        <end position="471"/>
    </location>
</feature>
<dbReference type="OMA" id="MWKRLQG"/>
<feature type="compositionally biased region" description="Polar residues" evidence="1">
    <location>
        <begin position="403"/>
        <end position="418"/>
    </location>
</feature>
<feature type="region of interest" description="Disordered" evidence="1">
    <location>
        <begin position="111"/>
        <end position="304"/>
    </location>
</feature>
<feature type="compositionally biased region" description="Polar residues" evidence="1">
    <location>
        <begin position="37"/>
        <end position="50"/>
    </location>
</feature>
<sequence length="578" mass="63312">MWGKMSFNRSRKPVIGNPTLIDKTLDDSVYRSLSPAPGSQSSDNLAQSRTRPAIARNPTDSLLPAQRPDTGRRVASSSHALDSASGDPYHQRSISLSHNYLLESATFNHDLSRPDSASISPPDSPISFGRPPASRDSSRVSPIEDEPRYDLGTGSMENKENTKFASQLPVLRKRADSQADRLQTPKSSRGYATRWDNFSGELSPGGLGRSGQNTPGSVSFRTEITAKPPSSHGSNIFGWGKDHLNAKKKPSEPRTRLSKTENILPPGVREPWKGPSGRSPIVTPIQERPRAKSPSRVKMSRSNDRLREANSMTLDYAAACAFVPTVVTTITAGDPKPKASEKVKHATSRDNLRTRTPEEPVLTTSISSAEPPRVDFPEPDWESSLADLRLTTDELAEEPASRFSATTYDPTETGSSIGSARGSVDAASQSTDHLPSIMSRKRPVPSVVAPGKKPTRKPTPSQATEAEPLKDQLQVTPQEQVQNRIDTLEARKDTLARRKANINTIIYELTQVIQPSSVAYDMAARDEVKRTVASLESELAEIKREEHEIGLKLFRAWKKRDDLGFGGGSSLWVKRVTS</sequence>
<dbReference type="PANTHER" id="PTHR42023">
    <property type="entry name" value="BHLH DOMAIN-CONTAINING PROTEIN"/>
    <property type="match status" value="1"/>
</dbReference>